<dbReference type="InterPro" id="IPR036318">
    <property type="entry name" value="FAD-bd_PCMH-like_sf"/>
</dbReference>
<dbReference type="PANTHER" id="PTHR21071:SF4">
    <property type="entry name" value="UDP-N-ACETYLENOLPYRUVOYLGLUCOSAMINE REDUCTASE"/>
    <property type="match status" value="1"/>
</dbReference>
<keyword evidence="17 21" id="KW-0472">Membrane</keyword>
<keyword evidence="15 21" id="KW-1133">Transmembrane helix</keyword>
<feature type="domain" description="ABC-2 type transporter transmembrane" evidence="22">
    <location>
        <begin position="2"/>
        <end position="117"/>
    </location>
</feature>
<evidence type="ECO:0000256" key="4">
    <source>
        <dbReference type="ARBA" id="ARBA00004496"/>
    </source>
</evidence>
<evidence type="ECO:0000256" key="17">
    <source>
        <dbReference type="ARBA" id="ARBA00023136"/>
    </source>
</evidence>
<evidence type="ECO:0000313" key="25">
    <source>
        <dbReference type="Proteomes" id="UP000037510"/>
    </source>
</evidence>
<dbReference type="InterPro" id="IPR011601">
    <property type="entry name" value="MurB_C"/>
</dbReference>
<keyword evidence="18" id="KW-0131">Cell cycle</keyword>
<evidence type="ECO:0000256" key="10">
    <source>
        <dbReference type="ARBA" id="ARBA00022692"/>
    </source>
</evidence>
<evidence type="ECO:0000256" key="6">
    <source>
        <dbReference type="ARBA" id="ARBA00012518"/>
    </source>
</evidence>
<dbReference type="GO" id="GO:0140359">
    <property type="term" value="F:ABC-type transporter activity"/>
    <property type="evidence" value="ECO:0007669"/>
    <property type="project" value="InterPro"/>
</dbReference>
<dbReference type="PANTHER" id="PTHR21071">
    <property type="entry name" value="UDP-N-ACETYLENOLPYRUVOYLGLUCOSAMINE REDUCTASE"/>
    <property type="match status" value="1"/>
</dbReference>
<evidence type="ECO:0000256" key="21">
    <source>
        <dbReference type="SAM" id="Phobius"/>
    </source>
</evidence>
<evidence type="ECO:0000256" key="13">
    <source>
        <dbReference type="ARBA" id="ARBA00022960"/>
    </source>
</evidence>
<evidence type="ECO:0000256" key="15">
    <source>
        <dbReference type="ARBA" id="ARBA00022989"/>
    </source>
</evidence>
<dbReference type="STRING" id="104452.A0A0L7KPU7"/>
<sequence>MLFHKMGYDASKTIFNFGFCYACVIAMLYIPMMPVLLAYEVQLVKREYFNRWYGLKPYYAALVVSRTPATIFFSLIYLVITYPLTSQPMEGPRIAMFTTICIMVALISESMGTHGIAGLENLALIPGLVGSAPIQNIGAYGVELKNVCSYVDMLNLITGSIERIPALQCGFGYRESIFKHRFRLGYVIISVGLRLAKQWSPNLVYGDLATLDMKTVNPRQVFDTVCAMRRSKLPDPHKMGNAGSFFKNPVVEAIKFAELIAKYPTMPHYPKQNGQVKLAAGWLIDRCGLKGYRIGGVEVHQQQALVLVNVDKATSQDIVLLARHVRNAVAERFGLWLEPEVRFIGATGEINAIENSVFLGPALSVPLMLLAVYGIGSGDDPLPIVWRLARACSFLRYGIEGLHEPRWLLPPPSTTLTQLRLPSH</sequence>
<keyword evidence="10 21" id="KW-0812">Transmembrane</keyword>
<dbReference type="GO" id="GO:0005829">
    <property type="term" value="C:cytosol"/>
    <property type="evidence" value="ECO:0007669"/>
    <property type="project" value="TreeGrafter"/>
</dbReference>
<dbReference type="InterPro" id="IPR003170">
    <property type="entry name" value="MurB"/>
</dbReference>
<comment type="pathway">
    <text evidence="5">Cell wall biogenesis; peptidoglycan biosynthesis.</text>
</comment>
<dbReference type="EC" id="1.3.1.98" evidence="6"/>
<evidence type="ECO:0000256" key="9">
    <source>
        <dbReference type="ARBA" id="ARBA00022630"/>
    </source>
</evidence>
<comment type="function">
    <text evidence="2">Cell wall formation.</text>
</comment>
<dbReference type="GO" id="GO:0050660">
    <property type="term" value="F:flavin adenine dinucleotide binding"/>
    <property type="evidence" value="ECO:0007669"/>
    <property type="project" value="InterPro"/>
</dbReference>
<dbReference type="InterPro" id="IPR013525">
    <property type="entry name" value="ABC2_TM"/>
</dbReference>
<dbReference type="AlphaFoldDB" id="A0A0L7KPU7"/>
<evidence type="ECO:0000313" key="24">
    <source>
        <dbReference type="EMBL" id="KOB65333.1"/>
    </source>
</evidence>
<comment type="caution">
    <text evidence="24">The sequence shown here is derived from an EMBL/GenBank/DDBJ whole genome shotgun (WGS) entry which is preliminary data.</text>
</comment>
<keyword evidence="19" id="KW-0961">Cell wall biogenesis/degradation</keyword>
<keyword evidence="11" id="KW-0274">FAD</keyword>
<evidence type="ECO:0000256" key="1">
    <source>
        <dbReference type="ARBA" id="ARBA00001974"/>
    </source>
</evidence>
<name>A0A0L7KPU7_OPEBR</name>
<dbReference type="GO" id="GO:0008762">
    <property type="term" value="F:UDP-N-acetylmuramate dehydrogenase activity"/>
    <property type="evidence" value="ECO:0007669"/>
    <property type="project" value="UniProtKB-EC"/>
</dbReference>
<dbReference type="GO" id="GO:0051301">
    <property type="term" value="P:cell division"/>
    <property type="evidence" value="ECO:0007669"/>
    <property type="project" value="UniProtKB-KW"/>
</dbReference>
<evidence type="ECO:0000256" key="3">
    <source>
        <dbReference type="ARBA" id="ARBA00004141"/>
    </source>
</evidence>
<comment type="cofactor">
    <cofactor evidence="1">
        <name>FAD</name>
        <dbReference type="ChEBI" id="CHEBI:57692"/>
    </cofactor>
</comment>
<evidence type="ECO:0000256" key="5">
    <source>
        <dbReference type="ARBA" id="ARBA00004752"/>
    </source>
</evidence>
<dbReference type="Proteomes" id="UP000037510">
    <property type="component" value="Unassembled WGS sequence"/>
</dbReference>
<dbReference type="Pfam" id="PF02873">
    <property type="entry name" value="MurB_C"/>
    <property type="match status" value="1"/>
</dbReference>
<reference evidence="24 25" key="1">
    <citation type="journal article" date="2015" name="Genome Biol. Evol.">
        <title>The genome of winter moth (Operophtera brumata) provides a genomic perspective on sexual dimorphism and phenology.</title>
        <authorList>
            <person name="Derks M.F."/>
            <person name="Smit S."/>
            <person name="Salis L."/>
            <person name="Schijlen E."/>
            <person name="Bossers A."/>
            <person name="Mateman C."/>
            <person name="Pijl A.S."/>
            <person name="de Ridder D."/>
            <person name="Groenen M.A."/>
            <person name="Visser M.E."/>
            <person name="Megens H.J."/>
        </authorList>
    </citation>
    <scope>NUCLEOTIDE SEQUENCE [LARGE SCALE GENOMIC DNA]</scope>
    <source>
        <strain evidence="24">WM2013NL</strain>
        <tissue evidence="24">Head and thorax</tissue>
    </source>
</reference>
<protein>
    <recommendedName>
        <fullName evidence="6">UDP-N-acetylmuramate dehydrogenase</fullName>
        <ecNumber evidence="6">1.3.1.98</ecNumber>
    </recommendedName>
</protein>
<evidence type="ECO:0000256" key="20">
    <source>
        <dbReference type="ARBA" id="ARBA00048914"/>
    </source>
</evidence>
<evidence type="ECO:0000256" key="8">
    <source>
        <dbReference type="ARBA" id="ARBA00022618"/>
    </source>
</evidence>
<evidence type="ECO:0000256" key="14">
    <source>
        <dbReference type="ARBA" id="ARBA00022984"/>
    </source>
</evidence>
<evidence type="ECO:0000256" key="7">
    <source>
        <dbReference type="ARBA" id="ARBA00022490"/>
    </source>
</evidence>
<feature type="domain" description="UDP-N-acetylenolpyruvoylglucosamine reductase C-terminal" evidence="23">
    <location>
        <begin position="220"/>
        <end position="344"/>
    </location>
</feature>
<keyword evidence="9" id="KW-0285">Flavoprotein</keyword>
<dbReference type="Pfam" id="PF01061">
    <property type="entry name" value="ABC2_membrane"/>
    <property type="match status" value="1"/>
</dbReference>
<evidence type="ECO:0000256" key="18">
    <source>
        <dbReference type="ARBA" id="ARBA00023306"/>
    </source>
</evidence>
<evidence type="ECO:0000256" key="19">
    <source>
        <dbReference type="ARBA" id="ARBA00023316"/>
    </source>
</evidence>
<dbReference type="HAMAP" id="MF_00037">
    <property type="entry name" value="MurB"/>
    <property type="match status" value="1"/>
</dbReference>
<accession>A0A0L7KPU7</accession>
<keyword evidence="7" id="KW-0963">Cytoplasm</keyword>
<keyword evidence="13" id="KW-0133">Cell shape</keyword>
<dbReference type="NCBIfam" id="NF000755">
    <property type="entry name" value="PRK00046.1"/>
    <property type="match status" value="1"/>
</dbReference>
<dbReference type="SUPFAM" id="SSF56194">
    <property type="entry name" value="Uridine diphospho-N-Acetylenolpyruvylglucosamine reductase, MurB, C-terminal domain"/>
    <property type="match status" value="1"/>
</dbReference>
<dbReference type="InterPro" id="IPR036635">
    <property type="entry name" value="MurB_C_sf"/>
</dbReference>
<keyword evidence="25" id="KW-1185">Reference proteome</keyword>
<evidence type="ECO:0000256" key="11">
    <source>
        <dbReference type="ARBA" id="ARBA00022827"/>
    </source>
</evidence>
<keyword evidence="12" id="KW-0521">NADP</keyword>
<dbReference type="Gene3D" id="3.90.78.10">
    <property type="entry name" value="UDP-N-acetylenolpyruvoylglucosamine reductase, C-terminal domain"/>
    <property type="match status" value="1"/>
</dbReference>
<keyword evidence="8" id="KW-0132">Cell division</keyword>
<dbReference type="GO" id="GO:0071555">
    <property type="term" value="P:cell wall organization"/>
    <property type="evidence" value="ECO:0007669"/>
    <property type="project" value="UniProtKB-KW"/>
</dbReference>
<dbReference type="Gene3D" id="3.30.465.10">
    <property type="match status" value="1"/>
</dbReference>
<proteinExistence type="inferred from homology"/>
<keyword evidence="14" id="KW-0573">Peptidoglycan synthesis</keyword>
<evidence type="ECO:0000259" key="23">
    <source>
        <dbReference type="Pfam" id="PF02873"/>
    </source>
</evidence>
<dbReference type="NCBIfam" id="TIGR00179">
    <property type="entry name" value="murB"/>
    <property type="match status" value="1"/>
</dbReference>
<evidence type="ECO:0000259" key="22">
    <source>
        <dbReference type="Pfam" id="PF01061"/>
    </source>
</evidence>
<dbReference type="SUPFAM" id="SSF56176">
    <property type="entry name" value="FAD-binding/transporter-associated domain-like"/>
    <property type="match status" value="1"/>
</dbReference>
<comment type="subcellular location">
    <subcellularLocation>
        <location evidence="4">Cytoplasm</location>
    </subcellularLocation>
    <subcellularLocation>
        <location evidence="3">Membrane</location>
        <topology evidence="3">Multi-pass membrane protein</topology>
    </subcellularLocation>
</comment>
<comment type="catalytic activity">
    <reaction evidence="20">
        <text>UDP-N-acetyl-alpha-D-muramate + NADP(+) = UDP-N-acetyl-3-O-(1-carboxyvinyl)-alpha-D-glucosamine + NADPH + H(+)</text>
        <dbReference type="Rhea" id="RHEA:12248"/>
        <dbReference type="ChEBI" id="CHEBI:15378"/>
        <dbReference type="ChEBI" id="CHEBI:57783"/>
        <dbReference type="ChEBI" id="CHEBI:58349"/>
        <dbReference type="ChEBI" id="CHEBI:68483"/>
        <dbReference type="ChEBI" id="CHEBI:70757"/>
        <dbReference type="EC" id="1.3.1.98"/>
    </reaction>
</comment>
<feature type="transmembrane region" description="Helical" evidence="21">
    <location>
        <begin position="59"/>
        <end position="82"/>
    </location>
</feature>
<organism evidence="24 25">
    <name type="scientific">Operophtera brumata</name>
    <name type="common">Winter moth</name>
    <name type="synonym">Phalaena brumata</name>
    <dbReference type="NCBI Taxonomy" id="104452"/>
    <lineage>
        <taxon>Eukaryota</taxon>
        <taxon>Metazoa</taxon>
        <taxon>Ecdysozoa</taxon>
        <taxon>Arthropoda</taxon>
        <taxon>Hexapoda</taxon>
        <taxon>Insecta</taxon>
        <taxon>Pterygota</taxon>
        <taxon>Neoptera</taxon>
        <taxon>Endopterygota</taxon>
        <taxon>Lepidoptera</taxon>
        <taxon>Glossata</taxon>
        <taxon>Ditrysia</taxon>
        <taxon>Geometroidea</taxon>
        <taxon>Geometridae</taxon>
        <taxon>Larentiinae</taxon>
        <taxon>Operophtera</taxon>
    </lineage>
</organism>
<feature type="transmembrane region" description="Helical" evidence="21">
    <location>
        <begin position="14"/>
        <end position="39"/>
    </location>
</feature>
<dbReference type="UniPathway" id="UPA00219"/>
<dbReference type="GO" id="GO:0008360">
    <property type="term" value="P:regulation of cell shape"/>
    <property type="evidence" value="ECO:0007669"/>
    <property type="project" value="UniProtKB-KW"/>
</dbReference>
<gene>
    <name evidence="24" type="ORF">OBRU01_22881</name>
</gene>
<feature type="transmembrane region" description="Helical" evidence="21">
    <location>
        <begin position="94"/>
        <end position="112"/>
    </location>
</feature>
<dbReference type="EMBL" id="JTDY01007267">
    <property type="protein sequence ID" value="KOB65333.1"/>
    <property type="molecule type" value="Genomic_DNA"/>
</dbReference>
<keyword evidence="16" id="KW-0560">Oxidoreductase</keyword>
<dbReference type="GO" id="GO:0016020">
    <property type="term" value="C:membrane"/>
    <property type="evidence" value="ECO:0007669"/>
    <property type="project" value="UniProtKB-SubCell"/>
</dbReference>
<dbReference type="InterPro" id="IPR016169">
    <property type="entry name" value="FAD-bd_PCMH_sub2"/>
</dbReference>
<evidence type="ECO:0000256" key="2">
    <source>
        <dbReference type="ARBA" id="ARBA00003921"/>
    </source>
</evidence>
<evidence type="ECO:0000256" key="16">
    <source>
        <dbReference type="ARBA" id="ARBA00023002"/>
    </source>
</evidence>
<evidence type="ECO:0000256" key="12">
    <source>
        <dbReference type="ARBA" id="ARBA00022857"/>
    </source>
</evidence>